<keyword evidence="1" id="KW-0723">Serine/threonine-protein kinase</keyword>
<evidence type="ECO:0000313" key="4">
    <source>
        <dbReference type="Proteomes" id="UP000616595"/>
    </source>
</evidence>
<dbReference type="Proteomes" id="UP000616595">
    <property type="component" value="Unassembled WGS sequence"/>
</dbReference>
<keyword evidence="3" id="KW-0418">Kinase</keyword>
<evidence type="ECO:0000259" key="2">
    <source>
        <dbReference type="Pfam" id="PF13581"/>
    </source>
</evidence>
<reference evidence="3" key="2">
    <citation type="submission" date="2020-10" db="EMBL/GenBank/DDBJ databases">
        <title>Comparative genomics of the Acetobacterium genus.</title>
        <authorList>
            <person name="Marshall C."/>
            <person name="May H."/>
            <person name="Norman S."/>
        </authorList>
    </citation>
    <scope>NUCLEOTIDE SEQUENCE</scope>
    <source>
        <strain evidence="3">DER-2019</strain>
    </source>
</reference>
<evidence type="ECO:0000313" key="3">
    <source>
        <dbReference type="EMBL" id="MBC3887290.1"/>
    </source>
</evidence>
<proteinExistence type="predicted"/>
<sequence>MDRIRLTLPTKPEYVSLARLTIASVANNMGFSIGDVEDLKVAVSEACTNALNHSMNPDSTYDLIYTVEENEKLSFTVTDRGVGFEPETVVEPDLNGKKVNGFGLFIIKSLMDRVDIVSEKGAGTSITMIKNLSTANEI</sequence>
<evidence type="ECO:0000256" key="1">
    <source>
        <dbReference type="ARBA" id="ARBA00022527"/>
    </source>
</evidence>
<feature type="domain" description="Histidine kinase/HSP90-like ATPase" evidence="2">
    <location>
        <begin position="9"/>
        <end position="130"/>
    </location>
</feature>
<keyword evidence="4" id="KW-1185">Reference proteome</keyword>
<dbReference type="CDD" id="cd16936">
    <property type="entry name" value="HATPase_RsbW-like"/>
    <property type="match status" value="1"/>
</dbReference>
<name>A0A923HU41_9FIRM</name>
<dbReference type="InterPro" id="IPR036890">
    <property type="entry name" value="HATPase_C_sf"/>
</dbReference>
<dbReference type="PANTHER" id="PTHR35526">
    <property type="entry name" value="ANTI-SIGMA-F FACTOR RSBW-RELATED"/>
    <property type="match status" value="1"/>
</dbReference>
<dbReference type="SUPFAM" id="SSF55874">
    <property type="entry name" value="ATPase domain of HSP90 chaperone/DNA topoisomerase II/histidine kinase"/>
    <property type="match status" value="1"/>
</dbReference>
<dbReference type="InterPro" id="IPR050267">
    <property type="entry name" value="Anti-sigma-factor_SerPK"/>
</dbReference>
<dbReference type="AlphaFoldDB" id="A0A923HU41"/>
<accession>A0A923HU41</accession>
<organism evidence="3 4">
    <name type="scientific">Acetobacterium paludosum</name>
    <dbReference type="NCBI Taxonomy" id="52693"/>
    <lineage>
        <taxon>Bacteria</taxon>
        <taxon>Bacillati</taxon>
        <taxon>Bacillota</taxon>
        <taxon>Clostridia</taxon>
        <taxon>Eubacteriales</taxon>
        <taxon>Eubacteriaceae</taxon>
        <taxon>Acetobacterium</taxon>
    </lineage>
</organism>
<dbReference type="Gene3D" id="3.30.565.10">
    <property type="entry name" value="Histidine kinase-like ATPase, C-terminal domain"/>
    <property type="match status" value="1"/>
</dbReference>
<comment type="caution">
    <text evidence="3">The sequence shown here is derived from an EMBL/GenBank/DDBJ whole genome shotgun (WGS) entry which is preliminary data.</text>
</comment>
<keyword evidence="3" id="KW-0808">Transferase</keyword>
<dbReference type="InterPro" id="IPR003594">
    <property type="entry name" value="HATPase_dom"/>
</dbReference>
<gene>
    <name evidence="3" type="ORF">GH810_03075</name>
</gene>
<dbReference type="GO" id="GO:0004674">
    <property type="term" value="F:protein serine/threonine kinase activity"/>
    <property type="evidence" value="ECO:0007669"/>
    <property type="project" value="UniProtKB-KW"/>
</dbReference>
<protein>
    <submittedName>
        <fullName evidence="3">Histidine kinase</fullName>
    </submittedName>
</protein>
<dbReference type="EMBL" id="WJBD01000002">
    <property type="protein sequence ID" value="MBC3887290.1"/>
    <property type="molecule type" value="Genomic_DNA"/>
</dbReference>
<dbReference type="Pfam" id="PF13581">
    <property type="entry name" value="HATPase_c_2"/>
    <property type="match status" value="1"/>
</dbReference>
<reference evidence="3" key="1">
    <citation type="submission" date="2019-10" db="EMBL/GenBank/DDBJ databases">
        <authorList>
            <person name="Ross D.E."/>
            <person name="Gulliver D."/>
        </authorList>
    </citation>
    <scope>NUCLEOTIDE SEQUENCE</scope>
    <source>
        <strain evidence="3">DER-2019</strain>
    </source>
</reference>
<dbReference type="OrthoDB" id="9798941at2"/>
<dbReference type="PANTHER" id="PTHR35526:SF3">
    <property type="entry name" value="ANTI-SIGMA-F FACTOR RSBW"/>
    <property type="match status" value="1"/>
</dbReference>
<dbReference type="RefSeq" id="WP_148566370.1">
    <property type="nucleotide sequence ID" value="NZ_RXYA01000004.1"/>
</dbReference>